<proteinExistence type="predicted"/>
<protein>
    <recommendedName>
        <fullName evidence="3">CDP-glycerol:poly(Glycerophosphate) glycerophosphotransferase</fullName>
    </recommendedName>
</protein>
<evidence type="ECO:0000313" key="2">
    <source>
        <dbReference type="Proteomes" id="UP000315167"/>
    </source>
</evidence>
<dbReference type="Gene3D" id="3.40.50.12580">
    <property type="match status" value="1"/>
</dbReference>
<dbReference type="AlphaFoldDB" id="A0A562L5U2"/>
<gene>
    <name evidence="1" type="ORF">IP90_01986</name>
</gene>
<evidence type="ECO:0008006" key="3">
    <source>
        <dbReference type="Google" id="ProtNLM"/>
    </source>
</evidence>
<accession>A0A562L5U2</accession>
<sequence>MTHSAMSSDPRKIRVLLLCQRAESWVNVAGLWRAMQSDPRFSGHVCLLPYNYADPEARGANEKAAQVLDADGVDYSEWARDGIMPAPGQYDIAVFNAPYDRERPPEFHFDVIRRKVARTVYLPYGLVTGAGEKNLSYQYAQPTQILADSIIARSHFEKALYARYCPSGDRHVHVLGLPRLDALHDIARFPTDPELASAIGDRFAVLWNSHFSFGLSHANGLCYSTFDSLAEPLFAYALREPGIALVWRPHPGLFPVIKAELQFGNEQLLALRAELLRAGIALDERSDHRHAFAASDALMTDAGSFLVEYLATGKPMLYLHNPVGEELNEEAARIASHCATASSPSQAIRFVASIRSGDDPRTAKRRGLTAVHLPGLDGRTCQRVLEHFADLAAGHPTCDLPAPTHASALATAWPLIDSDEAQPYYTIDAVQYPTIALLCSRLRELRAEKQRRTRAVGTLAWRITRARNRLTEGLKRRPALMRLALRLRCRP</sequence>
<reference evidence="1 2" key="1">
    <citation type="journal article" date="2015" name="Stand. Genomic Sci.">
        <title>Genomic Encyclopedia of Bacterial and Archaeal Type Strains, Phase III: the genomes of soil and plant-associated and newly described type strains.</title>
        <authorList>
            <person name="Whitman W.B."/>
            <person name="Woyke T."/>
            <person name="Klenk H.P."/>
            <person name="Zhou Y."/>
            <person name="Lilburn T.G."/>
            <person name="Beck B.J."/>
            <person name="De Vos P."/>
            <person name="Vandamme P."/>
            <person name="Eisen J.A."/>
            <person name="Garrity G."/>
            <person name="Hugenholtz P."/>
            <person name="Kyrpides N.C."/>
        </authorList>
    </citation>
    <scope>NUCLEOTIDE SEQUENCE [LARGE SCALE GENOMIC DNA]</scope>
    <source>
        <strain evidence="1 2">CGMCC 1.10821</strain>
    </source>
</reference>
<evidence type="ECO:0000313" key="1">
    <source>
        <dbReference type="EMBL" id="TWI02886.1"/>
    </source>
</evidence>
<dbReference type="InterPro" id="IPR043148">
    <property type="entry name" value="TagF_C"/>
</dbReference>
<keyword evidence="2" id="KW-1185">Reference proteome</keyword>
<dbReference type="EMBL" id="VLKN01000004">
    <property type="protein sequence ID" value="TWI02886.1"/>
    <property type="molecule type" value="Genomic_DNA"/>
</dbReference>
<name>A0A562L5U2_9GAMM</name>
<dbReference type="SUPFAM" id="SSF53756">
    <property type="entry name" value="UDP-Glycosyltransferase/glycogen phosphorylase"/>
    <property type="match status" value="1"/>
</dbReference>
<dbReference type="Proteomes" id="UP000315167">
    <property type="component" value="Unassembled WGS sequence"/>
</dbReference>
<organism evidence="1 2">
    <name type="scientific">Luteimonas cucumeris</name>
    <dbReference type="NCBI Taxonomy" id="985012"/>
    <lineage>
        <taxon>Bacteria</taxon>
        <taxon>Pseudomonadati</taxon>
        <taxon>Pseudomonadota</taxon>
        <taxon>Gammaproteobacteria</taxon>
        <taxon>Lysobacterales</taxon>
        <taxon>Lysobacteraceae</taxon>
        <taxon>Luteimonas</taxon>
    </lineage>
</organism>
<comment type="caution">
    <text evidence="1">The sequence shown here is derived from an EMBL/GenBank/DDBJ whole genome shotgun (WGS) entry which is preliminary data.</text>
</comment>